<proteinExistence type="predicted"/>
<dbReference type="AlphaFoldDB" id="A0A8R7R4Z7"/>
<reference evidence="2" key="3">
    <citation type="submission" date="2022-06" db="UniProtKB">
        <authorList>
            <consortium name="EnsemblPlants"/>
        </authorList>
    </citation>
    <scope>IDENTIFICATION</scope>
</reference>
<dbReference type="EnsemblPlants" id="TuG1812G0700003100.01.T01">
    <property type="protein sequence ID" value="TuG1812G0700003100.01.T01.cds319525"/>
    <property type="gene ID" value="TuG1812G0700003100.01"/>
</dbReference>
<sequence length="53" mass="5818">MVGASWTVSLLLWRPALPWWCSSSSCSLSLGLHTVSSQRLWPSRGSGRDIITS</sequence>
<reference evidence="3" key="1">
    <citation type="journal article" date="2013" name="Nature">
        <title>Draft genome of the wheat A-genome progenitor Triticum urartu.</title>
        <authorList>
            <person name="Ling H.Q."/>
            <person name="Zhao S."/>
            <person name="Liu D."/>
            <person name="Wang J."/>
            <person name="Sun H."/>
            <person name="Zhang C."/>
            <person name="Fan H."/>
            <person name="Li D."/>
            <person name="Dong L."/>
            <person name="Tao Y."/>
            <person name="Gao C."/>
            <person name="Wu H."/>
            <person name="Li Y."/>
            <person name="Cui Y."/>
            <person name="Guo X."/>
            <person name="Zheng S."/>
            <person name="Wang B."/>
            <person name="Yu K."/>
            <person name="Liang Q."/>
            <person name="Yang W."/>
            <person name="Lou X."/>
            <person name="Chen J."/>
            <person name="Feng M."/>
            <person name="Jian J."/>
            <person name="Zhang X."/>
            <person name="Luo G."/>
            <person name="Jiang Y."/>
            <person name="Liu J."/>
            <person name="Wang Z."/>
            <person name="Sha Y."/>
            <person name="Zhang B."/>
            <person name="Wu H."/>
            <person name="Tang D."/>
            <person name="Shen Q."/>
            <person name="Xue P."/>
            <person name="Zou S."/>
            <person name="Wang X."/>
            <person name="Liu X."/>
            <person name="Wang F."/>
            <person name="Yang Y."/>
            <person name="An X."/>
            <person name="Dong Z."/>
            <person name="Zhang K."/>
            <person name="Zhang X."/>
            <person name="Luo M.C."/>
            <person name="Dvorak J."/>
            <person name="Tong Y."/>
            <person name="Wang J."/>
            <person name="Yang H."/>
            <person name="Li Z."/>
            <person name="Wang D."/>
            <person name="Zhang A."/>
            <person name="Wang J."/>
        </authorList>
    </citation>
    <scope>NUCLEOTIDE SEQUENCE</scope>
    <source>
        <strain evidence="3">cv. G1812</strain>
    </source>
</reference>
<organism evidence="2 3">
    <name type="scientific">Triticum urartu</name>
    <name type="common">Red wild einkorn</name>
    <name type="synonym">Crithodium urartu</name>
    <dbReference type="NCBI Taxonomy" id="4572"/>
    <lineage>
        <taxon>Eukaryota</taxon>
        <taxon>Viridiplantae</taxon>
        <taxon>Streptophyta</taxon>
        <taxon>Embryophyta</taxon>
        <taxon>Tracheophyta</taxon>
        <taxon>Spermatophyta</taxon>
        <taxon>Magnoliopsida</taxon>
        <taxon>Liliopsida</taxon>
        <taxon>Poales</taxon>
        <taxon>Poaceae</taxon>
        <taxon>BOP clade</taxon>
        <taxon>Pooideae</taxon>
        <taxon>Triticodae</taxon>
        <taxon>Triticeae</taxon>
        <taxon>Triticinae</taxon>
        <taxon>Triticum</taxon>
    </lineage>
</organism>
<keyword evidence="1" id="KW-0732">Signal</keyword>
<accession>A0A8R7R4Z7</accession>
<evidence type="ECO:0000256" key="1">
    <source>
        <dbReference type="SAM" id="SignalP"/>
    </source>
</evidence>
<evidence type="ECO:0000313" key="3">
    <source>
        <dbReference type="Proteomes" id="UP000015106"/>
    </source>
</evidence>
<name>A0A8R7R4Z7_TRIUA</name>
<reference evidence="2" key="2">
    <citation type="submission" date="2018-03" db="EMBL/GenBank/DDBJ databases">
        <title>The Triticum urartu genome reveals the dynamic nature of wheat genome evolution.</title>
        <authorList>
            <person name="Ling H."/>
            <person name="Ma B."/>
            <person name="Shi X."/>
            <person name="Liu H."/>
            <person name="Dong L."/>
            <person name="Sun H."/>
            <person name="Cao Y."/>
            <person name="Gao Q."/>
            <person name="Zheng S."/>
            <person name="Li Y."/>
            <person name="Yu Y."/>
            <person name="Du H."/>
            <person name="Qi M."/>
            <person name="Li Y."/>
            <person name="Yu H."/>
            <person name="Cui Y."/>
            <person name="Wang N."/>
            <person name="Chen C."/>
            <person name="Wu H."/>
            <person name="Zhao Y."/>
            <person name="Zhang J."/>
            <person name="Li Y."/>
            <person name="Zhou W."/>
            <person name="Zhang B."/>
            <person name="Hu W."/>
            <person name="Eijk M."/>
            <person name="Tang J."/>
            <person name="Witsenboer H."/>
            <person name="Zhao S."/>
            <person name="Li Z."/>
            <person name="Zhang A."/>
            <person name="Wang D."/>
            <person name="Liang C."/>
        </authorList>
    </citation>
    <scope>NUCLEOTIDE SEQUENCE [LARGE SCALE GENOMIC DNA]</scope>
    <source>
        <strain evidence="2">cv. G1812</strain>
    </source>
</reference>
<dbReference type="Gramene" id="TuG1812G0700003100.01.T01">
    <property type="protein sequence ID" value="TuG1812G0700003100.01.T01.cds319525"/>
    <property type="gene ID" value="TuG1812G0700003100.01"/>
</dbReference>
<feature type="signal peptide" evidence="1">
    <location>
        <begin position="1"/>
        <end position="18"/>
    </location>
</feature>
<gene>
    <name evidence="2" type="primary">LOC125518020</name>
</gene>
<dbReference type="Proteomes" id="UP000015106">
    <property type="component" value="Chromosome 7"/>
</dbReference>
<protein>
    <submittedName>
        <fullName evidence="2">Uncharacterized protein</fullName>
    </submittedName>
</protein>
<keyword evidence="3" id="KW-1185">Reference proteome</keyword>
<evidence type="ECO:0000313" key="2">
    <source>
        <dbReference type="EnsemblPlants" id="TuG1812G0700003100.01.T01.cds319525"/>
    </source>
</evidence>
<feature type="chain" id="PRO_5035829922" evidence="1">
    <location>
        <begin position="19"/>
        <end position="53"/>
    </location>
</feature>